<feature type="compositionally biased region" description="Polar residues" evidence="4">
    <location>
        <begin position="274"/>
        <end position="286"/>
    </location>
</feature>
<dbReference type="Pfam" id="PF10186">
    <property type="entry name" value="ATG14"/>
    <property type="match status" value="1"/>
</dbReference>
<dbReference type="GO" id="GO:0035493">
    <property type="term" value="P:SNARE complex assembly"/>
    <property type="evidence" value="ECO:0007669"/>
    <property type="project" value="TreeGrafter"/>
</dbReference>
<dbReference type="EMBL" id="NIZV01000304">
    <property type="protein sequence ID" value="RSL95171.1"/>
    <property type="molecule type" value="Genomic_DNA"/>
</dbReference>
<accession>A0A428SZE6</accession>
<name>A0A428SZE6_9HYPO</name>
<proteinExistence type="inferred from homology"/>
<sequence>MDCDICHRKHDAKRLPFLCTVDARNSLFEDRLKNVQLLIENEDLQKQISALLLSEQPSTTTTTPTKSRKDSMQAQQRMAEDRTTQILAAADKFRDDIRAARAEIEARKAALSSRRSDFAAASDGLSDRRAKQQKEVEKSISMINYRWTRSAEDMARTRSFLCMEAATLYGLERVENGSPGRYEYQLGGIPIIELIGMNCENHGSSIGSKANTLIASSPEMISTSLGHICHILMLASHYLAIRLPAAITLPHRDYPRPTIFNLASSYRKGDPVFPSQTGAATPNSTAGDADSQHVSRPRPLFIDKPLSQLIKEDPATYSYFIEGVTLLAYNIAWACSTQGVPVGEKGSFEDICNMGRNLYNLLINQQSTGTDGKPTHLGQFSHGTAYNFLSAAEGTELAKNFKLPNPIKLADKLKKKLLSEAPTPDWEVLDDDAWKVEETPVDKPSEDKSSPRRGSSGWMKVKNR</sequence>
<dbReference type="Proteomes" id="UP000288429">
    <property type="component" value="Unassembled WGS sequence"/>
</dbReference>
<dbReference type="AlphaFoldDB" id="A0A428SZE6"/>
<comment type="caution">
    <text evidence="5">The sequence shown here is derived from an EMBL/GenBank/DDBJ whole genome shotgun (WGS) entry which is preliminary data.</text>
</comment>
<feature type="region of interest" description="Disordered" evidence="4">
    <location>
        <begin position="428"/>
        <end position="464"/>
    </location>
</feature>
<feature type="region of interest" description="Disordered" evidence="4">
    <location>
        <begin position="55"/>
        <end position="81"/>
    </location>
</feature>
<feature type="region of interest" description="Disordered" evidence="4">
    <location>
        <begin position="273"/>
        <end position="296"/>
    </location>
</feature>
<evidence type="ECO:0000313" key="5">
    <source>
        <dbReference type="EMBL" id="RSL95171.1"/>
    </source>
</evidence>
<protein>
    <recommendedName>
        <fullName evidence="2">Autophagy-related protein 14</fullName>
    </recommendedName>
</protein>
<organism evidence="5 6">
    <name type="scientific">Fusarium ambrosium</name>
    <dbReference type="NCBI Taxonomy" id="131363"/>
    <lineage>
        <taxon>Eukaryota</taxon>
        <taxon>Fungi</taxon>
        <taxon>Dikarya</taxon>
        <taxon>Ascomycota</taxon>
        <taxon>Pezizomycotina</taxon>
        <taxon>Sordariomycetes</taxon>
        <taxon>Hypocreomycetidae</taxon>
        <taxon>Hypocreales</taxon>
        <taxon>Nectriaceae</taxon>
        <taxon>Fusarium</taxon>
        <taxon>Fusarium solani species complex</taxon>
    </lineage>
</organism>
<evidence type="ECO:0000256" key="4">
    <source>
        <dbReference type="SAM" id="MobiDB-lite"/>
    </source>
</evidence>
<dbReference type="PANTHER" id="PTHR15157">
    <property type="entry name" value="UV RADIATION RESISTANCE-ASSOCIATED GENE PROTEIN"/>
    <property type="match status" value="1"/>
</dbReference>
<dbReference type="GO" id="GO:0005768">
    <property type="term" value="C:endosome"/>
    <property type="evidence" value="ECO:0007669"/>
    <property type="project" value="TreeGrafter"/>
</dbReference>
<evidence type="ECO:0000256" key="1">
    <source>
        <dbReference type="ARBA" id="ARBA00009574"/>
    </source>
</evidence>
<evidence type="ECO:0000313" key="6">
    <source>
        <dbReference type="Proteomes" id="UP000288429"/>
    </source>
</evidence>
<keyword evidence="3" id="KW-0175">Coiled coil</keyword>
<dbReference type="GO" id="GO:0032991">
    <property type="term" value="C:protein-containing complex"/>
    <property type="evidence" value="ECO:0007669"/>
    <property type="project" value="UniProtKB-ARBA"/>
</dbReference>
<evidence type="ECO:0000256" key="3">
    <source>
        <dbReference type="ARBA" id="ARBA00023054"/>
    </source>
</evidence>
<dbReference type="PANTHER" id="PTHR15157:SF13">
    <property type="entry name" value="AUTOPHAGY-RELATED PROTEIN 14"/>
    <property type="match status" value="1"/>
</dbReference>
<dbReference type="GO" id="GO:0000323">
    <property type="term" value="C:lytic vacuole"/>
    <property type="evidence" value="ECO:0007669"/>
    <property type="project" value="TreeGrafter"/>
</dbReference>
<reference evidence="5 6" key="1">
    <citation type="submission" date="2017-06" db="EMBL/GenBank/DDBJ databases">
        <title>Cmopartive genomic analysis of Ambrosia Fusariam Clade fungi.</title>
        <authorList>
            <person name="Stajich J.E."/>
            <person name="Carrillo J."/>
            <person name="Kijimoto T."/>
            <person name="Eskalen A."/>
            <person name="O'Donnell K."/>
            <person name="Kasson M."/>
        </authorList>
    </citation>
    <scope>NUCLEOTIDE SEQUENCE [LARGE SCALE GENOMIC DNA]</scope>
    <source>
        <strain evidence="5 6">NRRL 20438</strain>
    </source>
</reference>
<feature type="compositionally biased region" description="Basic and acidic residues" evidence="4">
    <location>
        <begin position="432"/>
        <end position="450"/>
    </location>
</feature>
<evidence type="ECO:0000256" key="2">
    <source>
        <dbReference type="ARBA" id="ARBA00013807"/>
    </source>
</evidence>
<dbReference type="GO" id="GO:0000149">
    <property type="term" value="F:SNARE binding"/>
    <property type="evidence" value="ECO:0007669"/>
    <property type="project" value="TreeGrafter"/>
</dbReference>
<comment type="similarity">
    <text evidence="1">Belongs to the ATG14 family.</text>
</comment>
<keyword evidence="6" id="KW-1185">Reference proteome</keyword>
<gene>
    <name evidence="5" type="ORF">CDV31_014021</name>
</gene>
<dbReference type="InterPro" id="IPR018791">
    <property type="entry name" value="UV_resistance/autophagy_Atg14"/>
</dbReference>